<dbReference type="PANTHER" id="PTHR40124">
    <property type="match status" value="1"/>
</dbReference>
<feature type="domain" description="Polysaccharide lyase 14" evidence="3">
    <location>
        <begin position="708"/>
        <end position="738"/>
    </location>
</feature>
<dbReference type="AlphaFoldDB" id="A0AAX4JUU1"/>
<feature type="domain" description="Polysaccharide lyase 14" evidence="3">
    <location>
        <begin position="188"/>
        <end position="364"/>
    </location>
</feature>
<protein>
    <recommendedName>
        <fullName evidence="3">Polysaccharide lyase 14 domain-containing protein</fullName>
    </recommendedName>
</protein>
<keyword evidence="5" id="KW-1185">Reference proteome</keyword>
<dbReference type="Gene3D" id="2.60.120.200">
    <property type="match status" value="2"/>
</dbReference>
<evidence type="ECO:0000313" key="4">
    <source>
        <dbReference type="EMBL" id="WWC89137.1"/>
    </source>
</evidence>
<evidence type="ECO:0000256" key="1">
    <source>
        <dbReference type="SAM" id="MobiDB-lite"/>
    </source>
</evidence>
<accession>A0AAX4JUU1</accession>
<dbReference type="EMBL" id="CP144102">
    <property type="protein sequence ID" value="WWC89137.1"/>
    <property type="molecule type" value="Genomic_DNA"/>
</dbReference>
<feature type="chain" id="PRO_5043858981" description="Polysaccharide lyase 14 domain-containing protein" evidence="2">
    <location>
        <begin position="27"/>
        <end position="744"/>
    </location>
</feature>
<dbReference type="InterPro" id="IPR048958">
    <property type="entry name" value="Polysacc_lyase_14"/>
</dbReference>
<evidence type="ECO:0000256" key="2">
    <source>
        <dbReference type="SAM" id="SignalP"/>
    </source>
</evidence>
<feature type="region of interest" description="Disordered" evidence="1">
    <location>
        <begin position="164"/>
        <end position="188"/>
    </location>
</feature>
<dbReference type="RefSeq" id="XP_066075900.1">
    <property type="nucleotide sequence ID" value="XM_066219803.1"/>
</dbReference>
<organism evidence="4 5">
    <name type="scientific">Kwoniella dendrophila CBS 6074</name>
    <dbReference type="NCBI Taxonomy" id="1295534"/>
    <lineage>
        <taxon>Eukaryota</taxon>
        <taxon>Fungi</taxon>
        <taxon>Dikarya</taxon>
        <taxon>Basidiomycota</taxon>
        <taxon>Agaricomycotina</taxon>
        <taxon>Tremellomycetes</taxon>
        <taxon>Tremellales</taxon>
        <taxon>Cryptococcaceae</taxon>
        <taxon>Kwoniella</taxon>
    </lineage>
</organism>
<feature type="signal peptide" evidence="2">
    <location>
        <begin position="1"/>
        <end position="26"/>
    </location>
</feature>
<proteinExistence type="predicted"/>
<dbReference type="Pfam" id="PF21294">
    <property type="entry name" value="Polysacc_lyase_14"/>
    <property type="match status" value="2"/>
</dbReference>
<gene>
    <name evidence="4" type="ORF">L201_004055</name>
</gene>
<feature type="region of interest" description="Disordered" evidence="1">
    <location>
        <begin position="616"/>
        <end position="701"/>
    </location>
</feature>
<feature type="region of interest" description="Disordered" evidence="1">
    <location>
        <begin position="475"/>
        <end position="509"/>
    </location>
</feature>
<dbReference type="PANTHER" id="PTHR40124:SF1">
    <property type="entry name" value="DISAGGREGATASE RELATED REPEAT PROTEIN"/>
    <property type="match status" value="1"/>
</dbReference>
<keyword evidence="2" id="KW-0732">Signal</keyword>
<feature type="compositionally biased region" description="Polar residues" evidence="1">
    <location>
        <begin position="166"/>
        <end position="179"/>
    </location>
</feature>
<reference evidence="4 5" key="1">
    <citation type="submission" date="2024-01" db="EMBL/GenBank/DDBJ databases">
        <title>Comparative genomics of Cryptococcus and Kwoniella reveals pathogenesis evolution and contrasting modes of karyotype evolution via chromosome fusion or intercentromeric recombination.</title>
        <authorList>
            <person name="Coelho M.A."/>
            <person name="David-Palma M."/>
            <person name="Shea T."/>
            <person name="Bowers K."/>
            <person name="McGinley-Smith S."/>
            <person name="Mohammad A.W."/>
            <person name="Gnirke A."/>
            <person name="Yurkov A.M."/>
            <person name="Nowrousian M."/>
            <person name="Sun S."/>
            <person name="Cuomo C.A."/>
            <person name="Heitman J."/>
        </authorList>
    </citation>
    <scope>NUCLEOTIDE SEQUENCE [LARGE SCALE GENOMIC DNA]</scope>
    <source>
        <strain evidence="4 5">CBS 6074</strain>
    </source>
</reference>
<dbReference type="Proteomes" id="UP001355207">
    <property type="component" value="Chromosome 5"/>
</dbReference>
<dbReference type="GeneID" id="91094725"/>
<sequence>MSASNLSSPSRWITTLPLLLAPLVATAPLPADSSPATLPTLIIPYTVIAEAATAGYNSELLTGITAIPTATATATVGSFDTASADSNWNTYPTAFPTQLDETSSDSSMVPVIIQPGDTSNDAYALGPTSTSGWALPPAFSDMSPFQVKTYAAGKHNMAILQGSPAPYNSSNTTADGEQPTTTTGEPWDTTKNALQILYPSGSVNPGNSPQGGSEFYAQPLDITKSTNASLEYSIYFPPDFDFVRGGKLPGLYGGHKGCSGGNAAEDCFSTRLMWRAGGQGELYLYAPKDKQDPSLCQTGPKSICDAAYGLSIGRGSWKFALGDWTTIRQDIWLNTPGENDGGFNIWVNGKLILNSNKVRYRENLNTCLKPESSQEDNTASSSGDISSAMINTIGFGQPGQNTSLINNEDWQVSEQAFNTSSSVLPDQSTSTSTIQSIVSTTTVTSTMPKISAYATSYTQPSVSASSNIITSIISSSSSGSSSAATSTITSSASATVSGPQKRDDMLTPSDIANQREMVITIPITDSIATVTTTTTPTATEFITVPITMMATATATDTITSEVQVTITPSASVNTVTNTVYITESDQVPVPTTTATASVASSGSDTQLNKGILINPQEDDNQASSADSLSQESSSSDQSSPIISQSYQSQDPQSQSQLNNNQPIIIQSPSNSQTQSQSSQSPSVSSDDISTSSKNKSSGNGNGDGCGVGFIGLFFSTFFGGHDPDWASPKDQYTYFRDFKMWTNN</sequence>
<name>A0AAX4JUU1_9TREE</name>
<evidence type="ECO:0000259" key="3">
    <source>
        <dbReference type="Pfam" id="PF21294"/>
    </source>
</evidence>
<feature type="compositionally biased region" description="Low complexity" evidence="1">
    <location>
        <begin position="475"/>
        <end position="498"/>
    </location>
</feature>
<evidence type="ECO:0000313" key="5">
    <source>
        <dbReference type="Proteomes" id="UP001355207"/>
    </source>
</evidence>
<feature type="compositionally biased region" description="Low complexity" evidence="1">
    <location>
        <begin position="621"/>
        <end position="698"/>
    </location>
</feature>